<evidence type="ECO:0000313" key="1">
    <source>
        <dbReference type="EMBL" id="CAI5769661.1"/>
    </source>
</evidence>
<gene>
    <name evidence="1" type="ORF">PODLI_1B012893</name>
</gene>
<dbReference type="AlphaFoldDB" id="A0AA35NZ48"/>
<protein>
    <submittedName>
        <fullName evidence="1">Uncharacterized protein</fullName>
    </submittedName>
</protein>
<dbReference type="EMBL" id="OX395128">
    <property type="protein sequence ID" value="CAI5769661.1"/>
    <property type="molecule type" value="Genomic_DNA"/>
</dbReference>
<sequence length="69" mass="7745">MTELVNEQNPRVTRKAVTFATSRTPENHRVGPRDEQLQVQHSIMIIGCGKLPSAQGLLLNLCLSRPYTE</sequence>
<keyword evidence="2" id="KW-1185">Reference proteome</keyword>
<proteinExistence type="predicted"/>
<reference evidence="1" key="1">
    <citation type="submission" date="2022-12" db="EMBL/GenBank/DDBJ databases">
        <authorList>
            <person name="Alioto T."/>
            <person name="Alioto T."/>
            <person name="Gomez Garrido J."/>
        </authorList>
    </citation>
    <scope>NUCLEOTIDE SEQUENCE</scope>
</reference>
<name>A0AA35NZ48_9SAUR</name>
<dbReference type="Proteomes" id="UP001178461">
    <property type="component" value="Chromosome 3"/>
</dbReference>
<organism evidence="1 2">
    <name type="scientific">Podarcis lilfordi</name>
    <name type="common">Lilford's wall lizard</name>
    <dbReference type="NCBI Taxonomy" id="74358"/>
    <lineage>
        <taxon>Eukaryota</taxon>
        <taxon>Metazoa</taxon>
        <taxon>Chordata</taxon>
        <taxon>Craniata</taxon>
        <taxon>Vertebrata</taxon>
        <taxon>Euteleostomi</taxon>
        <taxon>Lepidosauria</taxon>
        <taxon>Squamata</taxon>
        <taxon>Bifurcata</taxon>
        <taxon>Unidentata</taxon>
        <taxon>Episquamata</taxon>
        <taxon>Laterata</taxon>
        <taxon>Lacertibaenia</taxon>
        <taxon>Lacertidae</taxon>
        <taxon>Podarcis</taxon>
    </lineage>
</organism>
<evidence type="ECO:0000313" key="2">
    <source>
        <dbReference type="Proteomes" id="UP001178461"/>
    </source>
</evidence>
<accession>A0AA35NZ48</accession>